<dbReference type="RefSeq" id="XP_029222814.1">
    <property type="nucleotide sequence ID" value="XM_029377092.1"/>
</dbReference>
<gene>
    <name evidence="3" type="ORF">Tco025E_10315</name>
</gene>
<dbReference type="EC" id="2.8.1.1" evidence="3"/>
<dbReference type="Pfam" id="PF00581">
    <property type="entry name" value="Rhodanese"/>
    <property type="match status" value="1"/>
</dbReference>
<evidence type="ECO:0000313" key="4">
    <source>
        <dbReference type="Proteomes" id="UP000284403"/>
    </source>
</evidence>
<evidence type="ECO:0000256" key="1">
    <source>
        <dbReference type="SAM" id="SignalP"/>
    </source>
</evidence>
<proteinExistence type="predicted"/>
<feature type="chain" id="PRO_5019400458" evidence="1">
    <location>
        <begin position="20"/>
        <end position="145"/>
    </location>
</feature>
<sequence>MFWLTLCLRGSVTVEQVAAVVRAKLSGALSVQDTLLIDVRSTGEVAATGVIPTAVNIPLKLLEAALSDEVEEEEFAETFGAPKPQPGKTQVIFYCAQGLRSAVAAEVAEDLGFSGAKNFTGSFAAWQRYHGEPAKHAGSPPTQNP</sequence>
<keyword evidence="1" id="KW-0732">Signal</keyword>
<accession>A0A422MNM8</accession>
<dbReference type="SUPFAM" id="SSF52821">
    <property type="entry name" value="Rhodanese/Cell cycle control phosphatase"/>
    <property type="match status" value="1"/>
</dbReference>
<dbReference type="Proteomes" id="UP000284403">
    <property type="component" value="Unassembled WGS sequence"/>
</dbReference>
<evidence type="ECO:0000313" key="3">
    <source>
        <dbReference type="EMBL" id="RNE94812.1"/>
    </source>
</evidence>
<feature type="signal peptide" evidence="1">
    <location>
        <begin position="1"/>
        <end position="19"/>
    </location>
</feature>
<dbReference type="OrthoDB" id="566238at2759"/>
<name>A0A422MNM8_9TRYP</name>
<organism evidence="3 4">
    <name type="scientific">Trypanosoma conorhini</name>
    <dbReference type="NCBI Taxonomy" id="83891"/>
    <lineage>
        <taxon>Eukaryota</taxon>
        <taxon>Discoba</taxon>
        <taxon>Euglenozoa</taxon>
        <taxon>Kinetoplastea</taxon>
        <taxon>Metakinetoplastina</taxon>
        <taxon>Trypanosomatida</taxon>
        <taxon>Trypanosomatidae</taxon>
        <taxon>Trypanosoma</taxon>
    </lineage>
</organism>
<feature type="domain" description="Rhodanese" evidence="2">
    <location>
        <begin position="30"/>
        <end position="135"/>
    </location>
</feature>
<evidence type="ECO:0000259" key="2">
    <source>
        <dbReference type="PROSITE" id="PS50206"/>
    </source>
</evidence>
<dbReference type="Gene3D" id="3.40.250.10">
    <property type="entry name" value="Rhodanese-like domain"/>
    <property type="match status" value="1"/>
</dbReference>
<dbReference type="GO" id="GO:0005739">
    <property type="term" value="C:mitochondrion"/>
    <property type="evidence" value="ECO:0007669"/>
    <property type="project" value="TreeGrafter"/>
</dbReference>
<dbReference type="PROSITE" id="PS50206">
    <property type="entry name" value="RHODANESE_3"/>
    <property type="match status" value="1"/>
</dbReference>
<comment type="caution">
    <text evidence="3">The sequence shown here is derived from an EMBL/GenBank/DDBJ whole genome shotgun (WGS) entry which is preliminary data.</text>
</comment>
<dbReference type="SMART" id="SM00450">
    <property type="entry name" value="RHOD"/>
    <property type="match status" value="1"/>
</dbReference>
<dbReference type="AlphaFoldDB" id="A0A422MNM8"/>
<keyword evidence="3" id="KW-0808">Transferase</keyword>
<reference evidence="3 4" key="1">
    <citation type="journal article" date="2018" name="BMC Genomics">
        <title>Genomic comparison of Trypanosoma conorhini and Trypanosoma rangeli to Trypanosoma cruzi strains of high and low virulence.</title>
        <authorList>
            <person name="Bradwell K.R."/>
            <person name="Koparde V.N."/>
            <person name="Matveyev A.V."/>
            <person name="Serrano M.G."/>
            <person name="Alves J.M."/>
            <person name="Parikh H."/>
            <person name="Huang B."/>
            <person name="Lee V."/>
            <person name="Espinosa-Alvarez O."/>
            <person name="Ortiz P.A."/>
            <person name="Costa-Martins A.G."/>
            <person name="Teixeira M.M."/>
            <person name="Buck G.A."/>
        </authorList>
    </citation>
    <scope>NUCLEOTIDE SEQUENCE [LARGE SCALE GENOMIC DNA]</scope>
    <source>
        <strain evidence="3 4">025E</strain>
    </source>
</reference>
<dbReference type="GeneID" id="40323926"/>
<keyword evidence="4" id="KW-1185">Reference proteome</keyword>
<dbReference type="PANTHER" id="PTHR44086">
    <property type="entry name" value="THIOSULFATE SULFURTRANSFERASE RDL2, MITOCHONDRIAL-RELATED"/>
    <property type="match status" value="1"/>
</dbReference>
<dbReference type="InterPro" id="IPR001763">
    <property type="entry name" value="Rhodanese-like_dom"/>
</dbReference>
<dbReference type="InterPro" id="IPR036873">
    <property type="entry name" value="Rhodanese-like_dom_sf"/>
</dbReference>
<protein>
    <submittedName>
        <fullName evidence="3">Endoplasmic reticulum protein</fullName>
        <ecNumber evidence="3">2.8.1.1</ecNumber>
    </submittedName>
</protein>
<dbReference type="GO" id="GO:0004792">
    <property type="term" value="F:thiosulfate-cyanide sulfurtransferase activity"/>
    <property type="evidence" value="ECO:0007669"/>
    <property type="project" value="UniProtKB-EC"/>
</dbReference>
<dbReference type="EMBL" id="MKKU01001640">
    <property type="protein sequence ID" value="RNE94812.1"/>
    <property type="molecule type" value="Genomic_DNA"/>
</dbReference>
<dbReference type="PANTHER" id="PTHR44086:SF10">
    <property type="entry name" value="THIOSULFATE SULFURTRANSFERASE_RHODANESE-LIKE DOMAIN-CONTAINING PROTEIN 3"/>
    <property type="match status" value="1"/>
</dbReference>